<gene>
    <name evidence="1" type="ORF">RF11_09499</name>
</gene>
<dbReference type="EMBL" id="JWZT01003758">
    <property type="protein sequence ID" value="KII65596.1"/>
    <property type="molecule type" value="Genomic_DNA"/>
</dbReference>
<reference evidence="1 2" key="1">
    <citation type="journal article" date="2014" name="Genome Biol. Evol.">
        <title>The genome of the myxosporean Thelohanellus kitauei shows adaptations to nutrient acquisition within its fish host.</title>
        <authorList>
            <person name="Yang Y."/>
            <person name="Xiong J."/>
            <person name="Zhou Z."/>
            <person name="Huo F."/>
            <person name="Miao W."/>
            <person name="Ran C."/>
            <person name="Liu Y."/>
            <person name="Zhang J."/>
            <person name="Feng J."/>
            <person name="Wang M."/>
            <person name="Wang M."/>
            <person name="Wang L."/>
            <person name="Yao B."/>
        </authorList>
    </citation>
    <scope>NUCLEOTIDE SEQUENCE [LARGE SCALE GENOMIC DNA]</scope>
    <source>
        <strain evidence="1">Wuqing</strain>
    </source>
</reference>
<proteinExistence type="predicted"/>
<keyword evidence="2" id="KW-1185">Reference proteome</keyword>
<comment type="caution">
    <text evidence="1">The sequence shown here is derived from an EMBL/GenBank/DDBJ whole genome shotgun (WGS) entry which is preliminary data.</text>
</comment>
<dbReference type="Proteomes" id="UP000031668">
    <property type="component" value="Unassembled WGS sequence"/>
</dbReference>
<organism evidence="1 2">
    <name type="scientific">Thelohanellus kitauei</name>
    <name type="common">Myxosporean</name>
    <dbReference type="NCBI Taxonomy" id="669202"/>
    <lineage>
        <taxon>Eukaryota</taxon>
        <taxon>Metazoa</taxon>
        <taxon>Cnidaria</taxon>
        <taxon>Myxozoa</taxon>
        <taxon>Myxosporea</taxon>
        <taxon>Bivalvulida</taxon>
        <taxon>Platysporina</taxon>
        <taxon>Myxobolidae</taxon>
        <taxon>Thelohanellus</taxon>
    </lineage>
</organism>
<sequence length="130" mass="15480">MNLRDLHHQERILVKSTADQLWTTHNKIIQKMEGWRSEIERLNTLISQNIHDLSQAKAKSQPMKALVLEIYNKYLISQKSVLNKKRWRMLELVTFISKRVHLYHHKFEVLNRGIEAISTEIVYQSDSKKT</sequence>
<name>A0A0C2MEQ4_THEKT</name>
<evidence type="ECO:0000313" key="1">
    <source>
        <dbReference type="EMBL" id="KII65596.1"/>
    </source>
</evidence>
<dbReference type="AlphaFoldDB" id="A0A0C2MEQ4"/>
<protein>
    <submittedName>
        <fullName evidence="1">Uncharacterized protein</fullName>
    </submittedName>
</protein>
<accession>A0A0C2MEQ4</accession>
<evidence type="ECO:0000313" key="2">
    <source>
        <dbReference type="Proteomes" id="UP000031668"/>
    </source>
</evidence>